<evidence type="ECO:0000256" key="1">
    <source>
        <dbReference type="ARBA" id="ARBA00001966"/>
    </source>
</evidence>
<dbReference type="AlphaFoldDB" id="A0A2T5G4J7"/>
<dbReference type="GO" id="GO:0051539">
    <property type="term" value="F:4 iron, 4 sulfur cluster binding"/>
    <property type="evidence" value="ECO:0007669"/>
    <property type="project" value="UniProtKB-KW"/>
</dbReference>
<comment type="similarity">
    <text evidence="2">Belongs to the AOR/FOR family.</text>
</comment>
<dbReference type="SUPFAM" id="SSF48310">
    <property type="entry name" value="Aldehyde ferredoxin oxidoreductase, C-terminal domains"/>
    <property type="match status" value="1"/>
</dbReference>
<dbReference type="InterPro" id="IPR036021">
    <property type="entry name" value="Tungsten_al_ferr_oxy-like_C"/>
</dbReference>
<evidence type="ECO:0000256" key="8">
    <source>
        <dbReference type="ARBA" id="ARBA00049934"/>
    </source>
</evidence>
<dbReference type="Pfam" id="PF02730">
    <property type="entry name" value="AFOR_N"/>
    <property type="match status" value="1"/>
</dbReference>
<evidence type="ECO:0000256" key="5">
    <source>
        <dbReference type="ARBA" id="ARBA00023002"/>
    </source>
</evidence>
<evidence type="ECO:0000313" key="11">
    <source>
        <dbReference type="Proteomes" id="UP000244016"/>
    </source>
</evidence>
<sequence>MLRGYNNREILVDLTRGTVEERPLDRELVRKYIGGRGLGVKYVFDNGPHVEPFSPENLLAIMTGPLTGTRSPMSGRLAVVTKSPLTGTVTDSHMGGWTAARIKWAGVDNILIRGRSERPVYLYVENGSAEIRDASDIWGLGVRETVRVLRERHGGGRPEDVSVMAIGPAGEQLVRFAAFINEDDRAAGRGGTGAVAGYKRLKAIVVKGTPRDRDFVVYDESAYHKANQDGLRAILQGAVTAPKKGGLSVYGTNVLMNIIDGVSGLPVYNAKTTVIEGAAEIGGERVRETILYRDHTCHACPVACKKDVVVREGKYRTTVPAGSMEFESAWALGALIGITDREAVARMIDLANEFGMDTIETGHAIAVAMEAYERGLIGYAIRWGDADRAIELLRSIAERSGVGDDLAEGPARFAKSIGAPEISMSVKGQSIPAYDPRAIQGIGLGYATSNRGACHLRGYTISAEILGIPYSVDRTAVAGKGELQKWFQDLFAFTDSLDVCKFSTFSETPEHYARQFSALTGMEITEEELFRIGERIYNLERYYNNLAGFNRREDDYLPERLLKEPAAGKSEGMVSHLDEMLDEYYRVRGWREGIVPEEKLRELEIIA</sequence>
<evidence type="ECO:0000259" key="9">
    <source>
        <dbReference type="SMART" id="SM00790"/>
    </source>
</evidence>
<dbReference type="InterPro" id="IPR013985">
    <property type="entry name" value="Ald_Fedxn_OxRdtase_dom3"/>
</dbReference>
<name>A0A2T5G4J7_9BACL</name>
<dbReference type="InterPro" id="IPR013983">
    <property type="entry name" value="Ald_Fedxn_OxRdtase_N"/>
</dbReference>
<dbReference type="SMART" id="SM00790">
    <property type="entry name" value="AFOR_N"/>
    <property type="match status" value="1"/>
</dbReference>
<dbReference type="GO" id="GO:0046872">
    <property type="term" value="F:metal ion binding"/>
    <property type="evidence" value="ECO:0007669"/>
    <property type="project" value="UniProtKB-KW"/>
</dbReference>
<organism evidence="10 11">
    <name type="scientific">Brockia lithotrophica</name>
    <dbReference type="NCBI Taxonomy" id="933949"/>
    <lineage>
        <taxon>Bacteria</taxon>
        <taxon>Bacillati</taxon>
        <taxon>Bacillota</taxon>
        <taxon>Bacilli</taxon>
        <taxon>Bacillales</taxon>
        <taxon>Bacillales Family X. Incertae Sedis</taxon>
        <taxon>Brockia</taxon>
    </lineage>
</organism>
<dbReference type="InterPro" id="IPR001203">
    <property type="entry name" value="OxRdtase_Ald_Fedxn_C"/>
</dbReference>
<dbReference type="SUPFAM" id="SSF56228">
    <property type="entry name" value="Aldehyde ferredoxin oxidoreductase, N-terminal domain"/>
    <property type="match status" value="1"/>
</dbReference>
<proteinExistence type="inferred from homology"/>
<protein>
    <submittedName>
        <fullName evidence="10">Tungsten-containing aldehyde:ferredoxin oxidoreductase</fullName>
    </submittedName>
</protein>
<dbReference type="PANTHER" id="PTHR30038">
    <property type="entry name" value="ALDEHYDE FERREDOXIN OXIDOREDUCTASE"/>
    <property type="match status" value="1"/>
</dbReference>
<comment type="caution">
    <text evidence="10">The sequence shown here is derived from an EMBL/GenBank/DDBJ whole genome shotgun (WGS) entry which is preliminary data.</text>
</comment>
<comment type="cofactor">
    <cofactor evidence="1">
        <name>[4Fe-4S] cluster</name>
        <dbReference type="ChEBI" id="CHEBI:49883"/>
    </cofactor>
</comment>
<dbReference type="GO" id="GO:0016625">
    <property type="term" value="F:oxidoreductase activity, acting on the aldehyde or oxo group of donors, iron-sulfur protein as acceptor"/>
    <property type="evidence" value="ECO:0007669"/>
    <property type="project" value="InterPro"/>
</dbReference>
<dbReference type="GO" id="GO:0009055">
    <property type="term" value="F:electron transfer activity"/>
    <property type="evidence" value="ECO:0007669"/>
    <property type="project" value="InterPro"/>
</dbReference>
<dbReference type="EMBL" id="PEBW01000007">
    <property type="protein sequence ID" value="PTQ51117.1"/>
    <property type="molecule type" value="Genomic_DNA"/>
</dbReference>
<dbReference type="InterPro" id="IPR051919">
    <property type="entry name" value="W-dependent_AOR"/>
</dbReference>
<evidence type="ECO:0000256" key="3">
    <source>
        <dbReference type="ARBA" id="ARBA00022485"/>
    </source>
</evidence>
<dbReference type="Gene3D" id="1.10.569.10">
    <property type="entry name" value="Aldehyde Ferredoxin Oxidoreductase Protein, subunit A, domain 2"/>
    <property type="match status" value="1"/>
</dbReference>
<comment type="cofactor">
    <cofactor evidence="8">
        <name>tungstopterin</name>
        <dbReference type="ChEBI" id="CHEBI:30402"/>
    </cofactor>
</comment>
<dbReference type="Gene3D" id="1.10.599.10">
    <property type="entry name" value="Aldehyde Ferredoxin Oxidoreductase Protein, subunit A, domain 3"/>
    <property type="match status" value="1"/>
</dbReference>
<reference evidence="10 11" key="1">
    <citation type="submission" date="2017-08" db="EMBL/GenBank/DDBJ databases">
        <title>Burning lignite coal seam in the remote Altai Mountains harbors a hydrogen-driven thermophilic microbial community.</title>
        <authorList>
            <person name="Kadnikov V.V."/>
            <person name="Mardanov A.V."/>
            <person name="Ivasenko D."/>
            <person name="Beletsky A.V."/>
            <person name="Karnachuk O.V."/>
            <person name="Ravin N.V."/>
        </authorList>
    </citation>
    <scope>NUCLEOTIDE SEQUENCE [LARGE SCALE GENOMIC DNA]</scope>
    <source>
        <strain evidence="10">AL31</strain>
    </source>
</reference>
<dbReference type="Pfam" id="PF01314">
    <property type="entry name" value="AFOR_C"/>
    <property type="match status" value="1"/>
</dbReference>
<keyword evidence="5" id="KW-0560">Oxidoreductase</keyword>
<keyword evidence="7" id="KW-0411">Iron-sulfur</keyword>
<evidence type="ECO:0000256" key="2">
    <source>
        <dbReference type="ARBA" id="ARBA00011032"/>
    </source>
</evidence>
<evidence type="ECO:0000256" key="4">
    <source>
        <dbReference type="ARBA" id="ARBA00022723"/>
    </source>
</evidence>
<accession>A0A2T5G4J7</accession>
<gene>
    <name evidence="10" type="ORF">BLITH_0547</name>
</gene>
<keyword evidence="6" id="KW-0408">Iron</keyword>
<keyword evidence="4" id="KW-0479">Metal-binding</keyword>
<dbReference type="InterPro" id="IPR013984">
    <property type="entry name" value="Ald_Fedxn_OxRdtase_dom2"/>
</dbReference>
<evidence type="ECO:0000256" key="6">
    <source>
        <dbReference type="ARBA" id="ARBA00023004"/>
    </source>
</evidence>
<feature type="domain" description="Aldehyde ferredoxin oxidoreductase N-terminal" evidence="9">
    <location>
        <begin position="5"/>
        <end position="210"/>
    </location>
</feature>
<dbReference type="Gene3D" id="3.60.9.10">
    <property type="entry name" value="Aldehyde ferredoxin oxidoreductase, N-terminal domain"/>
    <property type="match status" value="1"/>
</dbReference>
<keyword evidence="3" id="KW-0004">4Fe-4S</keyword>
<evidence type="ECO:0000313" key="10">
    <source>
        <dbReference type="EMBL" id="PTQ51117.1"/>
    </source>
</evidence>
<dbReference type="PANTHER" id="PTHR30038:SF0">
    <property type="entry name" value="TUNGSTEN-CONTAINING ALDEHYDE FERREDOXIN OXIDOREDUCTASE"/>
    <property type="match status" value="1"/>
</dbReference>
<evidence type="ECO:0000256" key="7">
    <source>
        <dbReference type="ARBA" id="ARBA00023014"/>
    </source>
</evidence>
<dbReference type="InterPro" id="IPR036503">
    <property type="entry name" value="Ald_Fedxn_OxRdtase_N_sf"/>
</dbReference>
<dbReference type="Proteomes" id="UP000244016">
    <property type="component" value="Unassembled WGS sequence"/>
</dbReference>